<feature type="transmembrane region" description="Helical" evidence="7">
    <location>
        <begin position="139"/>
        <end position="159"/>
    </location>
</feature>
<accession>A0A0F9RXI6</accession>
<evidence type="ECO:0000256" key="6">
    <source>
        <dbReference type="ARBA" id="ARBA00023136"/>
    </source>
</evidence>
<dbReference type="InterPro" id="IPR000515">
    <property type="entry name" value="MetI-like"/>
</dbReference>
<feature type="transmembrane region" description="Helical" evidence="7">
    <location>
        <begin position="171"/>
        <end position="189"/>
    </location>
</feature>
<dbReference type="PANTHER" id="PTHR43386:SF1">
    <property type="entry name" value="D,D-DIPEPTIDE TRANSPORT SYSTEM PERMEASE PROTEIN DDPC-RELATED"/>
    <property type="match status" value="1"/>
</dbReference>
<keyword evidence="2" id="KW-0813">Transport</keyword>
<evidence type="ECO:0000256" key="5">
    <source>
        <dbReference type="ARBA" id="ARBA00022989"/>
    </source>
</evidence>
<feature type="transmembrane region" description="Helical" evidence="7">
    <location>
        <begin position="61"/>
        <end position="82"/>
    </location>
</feature>
<comment type="subcellular location">
    <subcellularLocation>
        <location evidence="1">Cell membrane</location>
        <topology evidence="1">Multi-pass membrane protein</topology>
    </subcellularLocation>
</comment>
<reference evidence="9" key="1">
    <citation type="journal article" date="2015" name="Nature">
        <title>Complex archaea that bridge the gap between prokaryotes and eukaryotes.</title>
        <authorList>
            <person name="Spang A."/>
            <person name="Saw J.H."/>
            <person name="Jorgensen S.L."/>
            <person name="Zaremba-Niedzwiedzka K."/>
            <person name="Martijn J."/>
            <person name="Lind A.E."/>
            <person name="van Eijk R."/>
            <person name="Schleper C."/>
            <person name="Guy L."/>
            <person name="Ettema T.J."/>
        </authorList>
    </citation>
    <scope>NUCLEOTIDE SEQUENCE</scope>
</reference>
<name>A0A0F9RXI6_9ZZZZ</name>
<keyword evidence="3" id="KW-1003">Cell membrane</keyword>
<dbReference type="Pfam" id="PF00528">
    <property type="entry name" value="BPD_transp_1"/>
    <property type="match status" value="1"/>
</dbReference>
<dbReference type="GO" id="GO:0055085">
    <property type="term" value="P:transmembrane transport"/>
    <property type="evidence" value="ECO:0007669"/>
    <property type="project" value="InterPro"/>
</dbReference>
<dbReference type="EMBL" id="LAZR01000723">
    <property type="protein sequence ID" value="KKN59549.1"/>
    <property type="molecule type" value="Genomic_DNA"/>
</dbReference>
<evidence type="ECO:0000256" key="2">
    <source>
        <dbReference type="ARBA" id="ARBA00022448"/>
    </source>
</evidence>
<dbReference type="CDD" id="cd06261">
    <property type="entry name" value="TM_PBP2"/>
    <property type="match status" value="1"/>
</dbReference>
<sequence length="333" mass="36647">MTNQDIVIEEIDYKDFSVGGKKKWVSLLKFYLLPTWRNPEFTAYENEIEKIKSKRRVFRRLLTPLTITGLLMILFIVILAVYGPWFTEIPLQEVQLPFVPSDGIPFDEPSPEHPLGTTRYGYDILARIIWGARSTVGMAFIPVIIGVGGGLILGTISAYFGGPVDYAMMRFVDLMYVLPMGILGFILIPTVGEDLMAMLVIFGMLGIPGNIRFMRTMVLLVKEMVFVKAAKTGGALKFKIMFKHIVPNAISPIIISVFWGAAGTILGLAGLGFLGLGPQTIATWGTDINWGTGRLLTGRGAAIWPGIFLGITAAGFMLVGDGLRDALDPRFHK</sequence>
<gene>
    <name evidence="9" type="ORF">LCGC14_0540920</name>
</gene>
<keyword evidence="6 7" id="KW-0472">Membrane</keyword>
<dbReference type="PANTHER" id="PTHR43386">
    <property type="entry name" value="OLIGOPEPTIDE TRANSPORT SYSTEM PERMEASE PROTEIN APPC"/>
    <property type="match status" value="1"/>
</dbReference>
<evidence type="ECO:0000256" key="1">
    <source>
        <dbReference type="ARBA" id="ARBA00004651"/>
    </source>
</evidence>
<dbReference type="InterPro" id="IPR050366">
    <property type="entry name" value="BP-dependent_transpt_permease"/>
</dbReference>
<proteinExistence type="predicted"/>
<keyword evidence="5 7" id="KW-1133">Transmembrane helix</keyword>
<dbReference type="AlphaFoldDB" id="A0A0F9RXI6"/>
<organism evidence="9">
    <name type="scientific">marine sediment metagenome</name>
    <dbReference type="NCBI Taxonomy" id="412755"/>
    <lineage>
        <taxon>unclassified sequences</taxon>
        <taxon>metagenomes</taxon>
        <taxon>ecological metagenomes</taxon>
    </lineage>
</organism>
<evidence type="ECO:0000256" key="4">
    <source>
        <dbReference type="ARBA" id="ARBA00022692"/>
    </source>
</evidence>
<evidence type="ECO:0000313" key="9">
    <source>
        <dbReference type="EMBL" id="KKN59549.1"/>
    </source>
</evidence>
<evidence type="ECO:0000259" key="8">
    <source>
        <dbReference type="PROSITE" id="PS50928"/>
    </source>
</evidence>
<evidence type="ECO:0000256" key="7">
    <source>
        <dbReference type="SAM" id="Phobius"/>
    </source>
</evidence>
<comment type="caution">
    <text evidence="9">The sequence shown here is derived from an EMBL/GenBank/DDBJ whole genome shotgun (WGS) entry which is preliminary data.</text>
</comment>
<evidence type="ECO:0000256" key="3">
    <source>
        <dbReference type="ARBA" id="ARBA00022475"/>
    </source>
</evidence>
<dbReference type="GO" id="GO:0005886">
    <property type="term" value="C:plasma membrane"/>
    <property type="evidence" value="ECO:0007669"/>
    <property type="project" value="UniProtKB-SubCell"/>
</dbReference>
<dbReference type="InterPro" id="IPR035906">
    <property type="entry name" value="MetI-like_sf"/>
</dbReference>
<keyword evidence="4 7" id="KW-0812">Transmembrane</keyword>
<feature type="transmembrane region" description="Helical" evidence="7">
    <location>
        <begin position="195"/>
        <end position="214"/>
    </location>
</feature>
<feature type="transmembrane region" description="Helical" evidence="7">
    <location>
        <begin position="249"/>
        <end position="274"/>
    </location>
</feature>
<protein>
    <recommendedName>
        <fullName evidence="8">ABC transmembrane type-1 domain-containing protein</fullName>
    </recommendedName>
</protein>
<dbReference type="Gene3D" id="1.10.3720.10">
    <property type="entry name" value="MetI-like"/>
    <property type="match status" value="1"/>
</dbReference>
<feature type="transmembrane region" description="Helical" evidence="7">
    <location>
        <begin position="302"/>
        <end position="323"/>
    </location>
</feature>
<dbReference type="PROSITE" id="PS50928">
    <property type="entry name" value="ABC_TM1"/>
    <property type="match status" value="1"/>
</dbReference>
<feature type="domain" description="ABC transmembrane type-1" evidence="8">
    <location>
        <begin position="132"/>
        <end position="320"/>
    </location>
</feature>
<dbReference type="SUPFAM" id="SSF161098">
    <property type="entry name" value="MetI-like"/>
    <property type="match status" value="1"/>
</dbReference>